<protein>
    <submittedName>
        <fullName evidence="1">Uncharacterized protein</fullName>
    </submittedName>
</protein>
<dbReference type="Proteomes" id="UP000294650">
    <property type="component" value="Unassembled WGS sequence"/>
</dbReference>
<dbReference type="OrthoDB" id="9808976at2"/>
<dbReference type="SUPFAM" id="SSF101898">
    <property type="entry name" value="NHL repeat"/>
    <property type="match status" value="1"/>
</dbReference>
<dbReference type="RefSeq" id="WP_132371179.1">
    <property type="nucleotide sequence ID" value="NZ_SMAN01000004.1"/>
</dbReference>
<organism evidence="1 2">
    <name type="scientific">Melghiribacillus thermohalophilus</name>
    <dbReference type="NCBI Taxonomy" id="1324956"/>
    <lineage>
        <taxon>Bacteria</taxon>
        <taxon>Bacillati</taxon>
        <taxon>Bacillota</taxon>
        <taxon>Bacilli</taxon>
        <taxon>Bacillales</taxon>
        <taxon>Bacillaceae</taxon>
        <taxon>Melghiribacillus</taxon>
    </lineage>
</organism>
<keyword evidence="2" id="KW-1185">Reference proteome</keyword>
<evidence type="ECO:0000313" key="2">
    <source>
        <dbReference type="Proteomes" id="UP000294650"/>
    </source>
</evidence>
<sequence>MNLYIVGGKQKGEVLKDWQQYEKGLILKVDTDKGTQETVLEYQSPKEVCADGGTSTHFTAATIKNDKLYVGTQTEVMIYSLPDFQLSGYITLPCFNDIHHVRPRENGNLLVVNTGLDMVLEVTQKGSVIREWGVIDSPWERFSKEVDYRKVPSTKPHKSHPNYVFTVENDIFATRCHQKDAICLTNPRKVIDVGNAYIHDGFILDDSIYFTQVNGYIIEIDRNHLQVKRRYNLNAMTDVDKPLGWTRGIHVFSDGKAIVGFSRIRPSKKIREDGKEIRLGGYGVMPTRLACYDLHSQTFLWDFEVEEFGLNAIFSIHPVD</sequence>
<evidence type="ECO:0000313" key="1">
    <source>
        <dbReference type="EMBL" id="TCT25015.1"/>
    </source>
</evidence>
<reference evidence="1 2" key="1">
    <citation type="submission" date="2019-03" db="EMBL/GenBank/DDBJ databases">
        <title>Genomic Encyclopedia of Type Strains, Phase IV (KMG-IV): sequencing the most valuable type-strain genomes for metagenomic binning, comparative biology and taxonomic classification.</title>
        <authorList>
            <person name="Goeker M."/>
        </authorList>
    </citation>
    <scope>NUCLEOTIDE SEQUENCE [LARGE SCALE GENOMIC DNA]</scope>
    <source>
        <strain evidence="1 2">DSM 25894</strain>
    </source>
</reference>
<accession>A0A4R3N7A6</accession>
<gene>
    <name evidence="1" type="ORF">EDD68_10483</name>
</gene>
<dbReference type="AlphaFoldDB" id="A0A4R3N7A6"/>
<comment type="caution">
    <text evidence="1">The sequence shown here is derived from an EMBL/GenBank/DDBJ whole genome shotgun (WGS) entry which is preliminary data.</text>
</comment>
<name>A0A4R3N7A6_9BACI</name>
<dbReference type="EMBL" id="SMAN01000004">
    <property type="protein sequence ID" value="TCT25015.1"/>
    <property type="molecule type" value="Genomic_DNA"/>
</dbReference>
<proteinExistence type="predicted"/>